<keyword evidence="2" id="KW-0067">ATP-binding</keyword>
<accession>A0ABQ8P3P7</accession>
<dbReference type="CDD" id="cd00139">
    <property type="entry name" value="PIPKc"/>
    <property type="match status" value="1"/>
</dbReference>
<dbReference type="InterPro" id="IPR027483">
    <property type="entry name" value="PInositol-4-P-4/5-kinase_C_sf"/>
</dbReference>
<dbReference type="InterPro" id="IPR027484">
    <property type="entry name" value="PInositol-4-P-5-kinase_N"/>
</dbReference>
<dbReference type="InterPro" id="IPR023610">
    <property type="entry name" value="PInositol-4/5-P-5/4-kinase"/>
</dbReference>
<dbReference type="InterPro" id="IPR002048">
    <property type="entry name" value="EF_hand_dom"/>
</dbReference>
<protein>
    <submittedName>
        <fullName evidence="5">Phosphatidylinositol-4-phosphate 5-kinase</fullName>
    </submittedName>
</protein>
<dbReference type="Gene3D" id="1.10.238.10">
    <property type="entry name" value="EF-hand"/>
    <property type="match status" value="1"/>
</dbReference>
<dbReference type="SUPFAM" id="SSF56104">
    <property type="entry name" value="SAICAR synthase-like"/>
    <property type="match status" value="1"/>
</dbReference>
<dbReference type="SMART" id="SM00330">
    <property type="entry name" value="PIPKc"/>
    <property type="match status" value="1"/>
</dbReference>
<feature type="domain" description="PIPK" evidence="4">
    <location>
        <begin position="811"/>
        <end position="1197"/>
    </location>
</feature>
<dbReference type="Gene3D" id="3.30.810.10">
    <property type="entry name" value="2-Layer Sandwich"/>
    <property type="match status" value="1"/>
</dbReference>
<keyword evidence="2" id="KW-0547">Nucleotide-binding</keyword>
<proteinExistence type="predicted"/>
<name>A0ABQ8P3P7_9CRYT</name>
<dbReference type="InterPro" id="IPR018247">
    <property type="entry name" value="EF_Hand_1_Ca_BS"/>
</dbReference>
<dbReference type="Pfam" id="PF13847">
    <property type="entry name" value="Methyltransf_31"/>
    <property type="match status" value="1"/>
</dbReference>
<dbReference type="Gene3D" id="3.30.800.10">
    <property type="entry name" value="Phosphatidylinositol Phosphate Kinase II Beta"/>
    <property type="match status" value="1"/>
</dbReference>
<keyword evidence="1" id="KW-0106">Calcium</keyword>
<evidence type="ECO:0000259" key="3">
    <source>
        <dbReference type="PROSITE" id="PS50222"/>
    </source>
</evidence>
<organism evidence="5 6">
    <name type="scientific">Cryptosporidium canis</name>
    <dbReference type="NCBI Taxonomy" id="195482"/>
    <lineage>
        <taxon>Eukaryota</taxon>
        <taxon>Sar</taxon>
        <taxon>Alveolata</taxon>
        <taxon>Apicomplexa</taxon>
        <taxon>Conoidasida</taxon>
        <taxon>Coccidia</taxon>
        <taxon>Eucoccidiorida</taxon>
        <taxon>Eimeriorina</taxon>
        <taxon>Cryptosporidiidae</taxon>
        <taxon>Cryptosporidium</taxon>
    </lineage>
</organism>
<dbReference type="Pfam" id="PF01504">
    <property type="entry name" value="PIP5K"/>
    <property type="match status" value="2"/>
</dbReference>
<dbReference type="InterPro" id="IPR011992">
    <property type="entry name" value="EF-hand-dom_pair"/>
</dbReference>
<sequence>MKLLTIVDSVLTFVWLTYWHLKSLLNIAPSFWRFCYNACNSLFTKLQYTSNIDVSFMNYGYAIKTPHSPPENSELDKFIESKLDKLKKESPENFNNVWNSVQLYAAVLSTYDSELKGKSILEVGCGRGGGSVVVCSVAEPKSYAGIDISDEGIDVCRQVYKSDLIPAGNKVFYVGSSMELENYFAPGSFDIVLNVESAHCYPNFDKFVKGVFELLKPGGMMLFADISPTIAWPDIKDTITNTGFQIVKQHNITTNVIYSLKTEVEPFLSKINSKSSSSYIGRALMWLVNSQTVRIPLNAMIKGEGQYQIIASKKPVQFSKSAQVQDDKLSLLKKKHSSRKYREDAFSKIQKETGLSTKQIKDFYNTFISNSDNGFMDIRRFRVVLGLLDNDLLSQMIFNAMDTDNNNLLDFYEFGRSLAIMISENFDEKAKFSYRIIKGDYMNLGDGITFENLLKSIRVIDNARYMLVGPHILSVSDQEIKNFFMHYSTLKEGDVESKIYFESYKMAIQDSPEFLSFFGIITPNVLESYELDGKKSQICESSNNSNRLLPDGAEYMESIEKESNLQRRISPSSFLDDIKSMRQETANSLNTLEKWINIPGEDHMLNCMFFDLNSESEILEQKSKLIDQNKAFNTFISDMLVLKNVLNHNIETLDSIYKRGISLQNKHPSSQATLFNGSIHSGIIKRVYNRRKMYINKGNVAPNTKHRLSASEMIKKTFMHKSTSNVEYGRHNYNNNNNRRRTSLAHMYMHKSNISGGFQNMGKGPSKIKIRSLRSNTSLVKSKCSNLDRESPLNVVNTQIKRNKGYVVYIGHESWNTVLNMMVGMRLAIGRVYSEPNRNVADYDFIMKEKFFIIPRDSRQSSTKSNIPAQKTSDCRGFVKPVQFIDYNPMVFRKIREICNVSPESYVRSVGPEQLLGNMVLGNLSSMNELCSEGKSGAFFYYTTDGRFLIKTVEKKTATFFRSILNKYYNHIEKNKNSLITRIYGLHALRFKKPLLQPLNTLREQISSSNNSMIRKSKIHKIFFIVMENIFHTPVEIHRRYDIKGSWIGRSTPSILQEDKTIALKELDMKSNKEMLFIDQQNQVDLLKQLEIDCRFFELYNIMDYSLLIGIHYVEDESQNISSLIENESSRRFVGILSSDKKKVYYLGFIDFFSTWNTVKKLERLYKTITIRSSNGISAVPPDKYALRFMKFIKSRITL</sequence>
<keyword evidence="2" id="KW-0418">Kinase</keyword>
<dbReference type="PROSITE" id="PS00018">
    <property type="entry name" value="EF_HAND_1"/>
    <property type="match status" value="1"/>
</dbReference>
<reference evidence="5" key="1">
    <citation type="submission" date="2022-10" db="EMBL/GenBank/DDBJ databases">
        <title>Adaptive evolution leads to modifications in subtelomeric GC content in a zoonotic Cryptosporidium species.</title>
        <authorList>
            <person name="Li J."/>
            <person name="Feng Y."/>
            <person name="Xiao L."/>
        </authorList>
    </citation>
    <scope>NUCLEOTIDE SEQUENCE</scope>
    <source>
        <strain evidence="5">25894</strain>
    </source>
</reference>
<dbReference type="InterPro" id="IPR025714">
    <property type="entry name" value="Methyltranfer_dom"/>
</dbReference>
<dbReference type="CDD" id="cd02440">
    <property type="entry name" value="AdoMet_MTases"/>
    <property type="match status" value="1"/>
</dbReference>
<evidence type="ECO:0000256" key="1">
    <source>
        <dbReference type="ARBA" id="ARBA00022837"/>
    </source>
</evidence>
<dbReference type="Gene3D" id="3.40.50.150">
    <property type="entry name" value="Vaccinia Virus protein VP39"/>
    <property type="match status" value="1"/>
</dbReference>
<dbReference type="Proteomes" id="UP001071777">
    <property type="component" value="Unassembled WGS sequence"/>
</dbReference>
<dbReference type="InterPro" id="IPR029063">
    <property type="entry name" value="SAM-dependent_MTases_sf"/>
</dbReference>
<gene>
    <name evidence="5" type="ORF">OJ252_2946</name>
</gene>
<evidence type="ECO:0000313" key="5">
    <source>
        <dbReference type="EMBL" id="KAJ1607081.1"/>
    </source>
</evidence>
<dbReference type="InterPro" id="IPR002498">
    <property type="entry name" value="PInositol-4-P-4/5-kinase_core"/>
</dbReference>
<dbReference type="EMBL" id="JAPCXB010000125">
    <property type="protein sequence ID" value="KAJ1607081.1"/>
    <property type="molecule type" value="Genomic_DNA"/>
</dbReference>
<keyword evidence="6" id="KW-1185">Reference proteome</keyword>
<dbReference type="PROSITE" id="PS50222">
    <property type="entry name" value="EF_HAND_2"/>
    <property type="match status" value="1"/>
</dbReference>
<dbReference type="SUPFAM" id="SSF47473">
    <property type="entry name" value="EF-hand"/>
    <property type="match status" value="1"/>
</dbReference>
<dbReference type="PANTHER" id="PTHR23086">
    <property type="entry name" value="PHOSPHATIDYLINOSITOL-4-PHOSPHATE 5-KINASE"/>
    <property type="match status" value="1"/>
</dbReference>
<evidence type="ECO:0000313" key="6">
    <source>
        <dbReference type="Proteomes" id="UP001071777"/>
    </source>
</evidence>
<feature type="domain" description="EF-hand" evidence="3">
    <location>
        <begin position="389"/>
        <end position="424"/>
    </location>
</feature>
<evidence type="ECO:0000259" key="4">
    <source>
        <dbReference type="PROSITE" id="PS51455"/>
    </source>
</evidence>
<evidence type="ECO:0000256" key="2">
    <source>
        <dbReference type="PROSITE-ProRule" id="PRU00781"/>
    </source>
</evidence>
<comment type="caution">
    <text evidence="5">The sequence shown here is derived from an EMBL/GenBank/DDBJ whole genome shotgun (WGS) entry which is preliminary data.</text>
</comment>
<dbReference type="PROSITE" id="PS51455">
    <property type="entry name" value="PIPK"/>
    <property type="match status" value="1"/>
</dbReference>
<keyword evidence="2" id="KW-0808">Transferase</keyword>
<dbReference type="PANTHER" id="PTHR23086:SF8">
    <property type="entry name" value="PHOSPHATIDYLINOSITOL 5-PHOSPHATE 4-KINASE, ISOFORM A"/>
    <property type="match status" value="1"/>
</dbReference>
<dbReference type="SUPFAM" id="SSF53335">
    <property type="entry name" value="S-adenosyl-L-methionine-dependent methyltransferases"/>
    <property type="match status" value="1"/>
</dbReference>